<name>A0A1M7B2N1_9FLAO</name>
<keyword evidence="1" id="KW-0472">Membrane</keyword>
<keyword evidence="1" id="KW-1133">Transmembrane helix</keyword>
<evidence type="ECO:0000313" key="3">
    <source>
        <dbReference type="Proteomes" id="UP000184260"/>
    </source>
</evidence>
<keyword evidence="1" id="KW-0812">Transmembrane</keyword>
<keyword evidence="3" id="KW-1185">Reference proteome</keyword>
<proteinExistence type="predicted"/>
<sequence length="37" mass="4225">MNDSNWSSGMGWGMWVIPPVVIIIIVIIVLKRNRNSK</sequence>
<dbReference type="AlphaFoldDB" id="A0A1M7B2N1"/>
<protein>
    <submittedName>
        <fullName evidence="2">Uncharacterized protein</fullName>
    </submittedName>
</protein>
<dbReference type="EMBL" id="FRBU01000008">
    <property type="protein sequence ID" value="SHL48919.1"/>
    <property type="molecule type" value="Genomic_DNA"/>
</dbReference>
<evidence type="ECO:0000313" key="2">
    <source>
        <dbReference type="EMBL" id="SHL48919.1"/>
    </source>
</evidence>
<gene>
    <name evidence="2" type="ORF">SAMN05443669_100848</name>
</gene>
<reference evidence="3" key="1">
    <citation type="submission" date="2016-11" db="EMBL/GenBank/DDBJ databases">
        <authorList>
            <person name="Varghese N."/>
            <person name="Submissions S."/>
        </authorList>
    </citation>
    <scope>NUCLEOTIDE SEQUENCE [LARGE SCALE GENOMIC DNA]</scope>
    <source>
        <strain evidence="3">DSM 3661</strain>
    </source>
</reference>
<dbReference type="Proteomes" id="UP000184260">
    <property type="component" value="Unassembled WGS sequence"/>
</dbReference>
<feature type="transmembrane region" description="Helical" evidence="1">
    <location>
        <begin position="12"/>
        <end position="30"/>
    </location>
</feature>
<organism evidence="2 3">
    <name type="scientific">Flavobacterium xanthum</name>
    <dbReference type="NCBI Taxonomy" id="69322"/>
    <lineage>
        <taxon>Bacteria</taxon>
        <taxon>Pseudomonadati</taxon>
        <taxon>Bacteroidota</taxon>
        <taxon>Flavobacteriia</taxon>
        <taxon>Flavobacteriales</taxon>
        <taxon>Flavobacteriaceae</taxon>
        <taxon>Flavobacterium</taxon>
    </lineage>
</organism>
<accession>A0A1M7B2N1</accession>
<evidence type="ECO:0000256" key="1">
    <source>
        <dbReference type="SAM" id="Phobius"/>
    </source>
</evidence>